<feature type="region of interest" description="Disordered" evidence="1">
    <location>
        <begin position="84"/>
        <end position="120"/>
    </location>
</feature>
<feature type="transmembrane region" description="Helical" evidence="2">
    <location>
        <begin position="176"/>
        <end position="194"/>
    </location>
</feature>
<dbReference type="OrthoDB" id="2499753at2759"/>
<protein>
    <submittedName>
        <fullName evidence="3">Uncharacterized protein</fullName>
    </submittedName>
</protein>
<evidence type="ECO:0000313" key="4">
    <source>
        <dbReference type="Proteomes" id="UP000765509"/>
    </source>
</evidence>
<keyword evidence="4" id="KW-1185">Reference proteome</keyword>
<keyword evidence="2" id="KW-0472">Membrane</keyword>
<feature type="compositionally biased region" description="Basic and acidic residues" evidence="1">
    <location>
        <begin position="106"/>
        <end position="115"/>
    </location>
</feature>
<evidence type="ECO:0000256" key="1">
    <source>
        <dbReference type="SAM" id="MobiDB-lite"/>
    </source>
</evidence>
<dbReference type="AlphaFoldDB" id="A0A9Q3D1P7"/>
<gene>
    <name evidence="3" type="ORF">O181_033695</name>
</gene>
<proteinExistence type="predicted"/>
<reference evidence="3" key="1">
    <citation type="submission" date="2021-03" db="EMBL/GenBank/DDBJ databases">
        <title>Draft genome sequence of rust myrtle Austropuccinia psidii MF-1, a brazilian biotype.</title>
        <authorList>
            <person name="Quecine M.C."/>
            <person name="Pachon D.M.R."/>
            <person name="Bonatelli M.L."/>
            <person name="Correr F.H."/>
            <person name="Franceschini L.M."/>
            <person name="Leite T.F."/>
            <person name="Margarido G.R.A."/>
            <person name="Almeida C.A."/>
            <person name="Ferrarezi J.A."/>
            <person name="Labate C.A."/>
        </authorList>
    </citation>
    <scope>NUCLEOTIDE SEQUENCE</scope>
    <source>
        <strain evidence="3">MF-1</strain>
    </source>
</reference>
<accession>A0A9Q3D1P7</accession>
<name>A0A9Q3D1P7_9BASI</name>
<dbReference type="EMBL" id="AVOT02012339">
    <property type="protein sequence ID" value="MBW0493980.1"/>
    <property type="molecule type" value="Genomic_DNA"/>
</dbReference>
<evidence type="ECO:0000256" key="2">
    <source>
        <dbReference type="SAM" id="Phobius"/>
    </source>
</evidence>
<keyword evidence="2" id="KW-1133">Transmembrane helix</keyword>
<keyword evidence="2" id="KW-0812">Transmembrane</keyword>
<dbReference type="Proteomes" id="UP000765509">
    <property type="component" value="Unassembled WGS sequence"/>
</dbReference>
<organism evidence="3 4">
    <name type="scientific">Austropuccinia psidii MF-1</name>
    <dbReference type="NCBI Taxonomy" id="1389203"/>
    <lineage>
        <taxon>Eukaryota</taxon>
        <taxon>Fungi</taxon>
        <taxon>Dikarya</taxon>
        <taxon>Basidiomycota</taxon>
        <taxon>Pucciniomycotina</taxon>
        <taxon>Pucciniomycetes</taxon>
        <taxon>Pucciniales</taxon>
        <taxon>Sphaerophragmiaceae</taxon>
        <taxon>Austropuccinia</taxon>
    </lineage>
</organism>
<sequence length="264" mass="30950">MNSISPNQVEELISRISNDITPLVERCQRNDKRIAELKESFDPHVLSSTTALTHLNHLRIRSHEMIETIDQELQEAESFFNKINDDFPSRNQQNESAKGVPDDLLEEHGSDDNEKSSVLFKNNYDENKNLTLFNDDRLKRARQKLQGLAKRLDREINRQRNYEIRLARNLRRTRRIGLIVLTVFLLMKFFNAYRGHSTSVNLLVAQAHDALFKQAKSLASICLIWLSLMIFEIKQWGSQITTAKHRTNFDFNQQNRKKQKKEVM</sequence>
<comment type="caution">
    <text evidence="3">The sequence shown here is derived from an EMBL/GenBank/DDBJ whole genome shotgun (WGS) entry which is preliminary data.</text>
</comment>
<evidence type="ECO:0000313" key="3">
    <source>
        <dbReference type="EMBL" id="MBW0493980.1"/>
    </source>
</evidence>